<dbReference type="Proteomes" id="UP000316476">
    <property type="component" value="Unassembled WGS sequence"/>
</dbReference>
<proteinExistence type="predicted"/>
<feature type="compositionally biased region" description="Polar residues" evidence="1">
    <location>
        <begin position="75"/>
        <end position="85"/>
    </location>
</feature>
<dbReference type="PROSITE" id="PS51257">
    <property type="entry name" value="PROKAR_LIPOPROTEIN"/>
    <property type="match status" value="1"/>
</dbReference>
<reference evidence="3 4" key="1">
    <citation type="submission" date="2019-02" db="EMBL/GenBank/DDBJ databases">
        <title>Deep-cultivation of Planctomycetes and their phenomic and genomic characterization uncovers novel biology.</title>
        <authorList>
            <person name="Wiegand S."/>
            <person name="Jogler M."/>
            <person name="Boedeker C."/>
            <person name="Pinto D."/>
            <person name="Vollmers J."/>
            <person name="Rivas-Marin E."/>
            <person name="Kohn T."/>
            <person name="Peeters S.H."/>
            <person name="Heuer A."/>
            <person name="Rast P."/>
            <person name="Oberbeckmann S."/>
            <person name="Bunk B."/>
            <person name="Jeske O."/>
            <person name="Meyerdierks A."/>
            <person name="Storesund J.E."/>
            <person name="Kallscheuer N."/>
            <person name="Luecker S."/>
            <person name="Lage O.M."/>
            <person name="Pohl T."/>
            <person name="Merkel B.J."/>
            <person name="Hornburger P."/>
            <person name="Mueller R.-W."/>
            <person name="Bruemmer F."/>
            <person name="Labrenz M."/>
            <person name="Spormann A.M."/>
            <person name="Op Den Camp H."/>
            <person name="Overmann J."/>
            <person name="Amann R."/>
            <person name="Jetten M.S.M."/>
            <person name="Mascher T."/>
            <person name="Medema M.H."/>
            <person name="Devos D.P."/>
            <person name="Kaster A.-K."/>
            <person name="Ovreas L."/>
            <person name="Rohde M."/>
            <person name="Galperin M.Y."/>
            <person name="Jogler C."/>
        </authorList>
    </citation>
    <scope>NUCLEOTIDE SEQUENCE [LARGE SCALE GENOMIC DNA]</scope>
    <source>
        <strain evidence="3 4">V7</strain>
    </source>
</reference>
<dbReference type="AlphaFoldDB" id="A0A5C6FNT3"/>
<sequence length="85" mass="8992">MVPLSKSRIGGSRSVAVATQAMAGCHRNIGPEARQPGIERTRRRQAGPDGPPMSQPGGRTPPGGTRHEAGKHDSMSMNGNDLNHR</sequence>
<gene>
    <name evidence="2" type="ORF">V7x_40410</name>
    <name evidence="3" type="ORF">V7x_40470</name>
</gene>
<evidence type="ECO:0000313" key="3">
    <source>
        <dbReference type="EMBL" id="TWU62318.1"/>
    </source>
</evidence>
<feature type="region of interest" description="Disordered" evidence="1">
    <location>
        <begin position="22"/>
        <end position="85"/>
    </location>
</feature>
<evidence type="ECO:0000256" key="1">
    <source>
        <dbReference type="SAM" id="MobiDB-lite"/>
    </source>
</evidence>
<comment type="caution">
    <text evidence="3">The sequence shown here is derived from an EMBL/GenBank/DDBJ whole genome shotgun (WGS) entry which is preliminary data.</text>
</comment>
<evidence type="ECO:0000313" key="4">
    <source>
        <dbReference type="Proteomes" id="UP000316476"/>
    </source>
</evidence>
<organism evidence="3 4">
    <name type="scientific">Crateriforma conspicua</name>
    <dbReference type="NCBI Taxonomy" id="2527996"/>
    <lineage>
        <taxon>Bacteria</taxon>
        <taxon>Pseudomonadati</taxon>
        <taxon>Planctomycetota</taxon>
        <taxon>Planctomycetia</taxon>
        <taxon>Planctomycetales</taxon>
        <taxon>Planctomycetaceae</taxon>
        <taxon>Crateriforma</taxon>
    </lineage>
</organism>
<protein>
    <submittedName>
        <fullName evidence="3">Uncharacterized protein</fullName>
    </submittedName>
</protein>
<evidence type="ECO:0000313" key="2">
    <source>
        <dbReference type="EMBL" id="TWU62312.1"/>
    </source>
</evidence>
<dbReference type="EMBL" id="SJPZ01000002">
    <property type="protein sequence ID" value="TWU62318.1"/>
    <property type="molecule type" value="Genomic_DNA"/>
</dbReference>
<name>A0A5C6FNT3_9PLAN</name>
<accession>A0A5C6FNT3</accession>
<dbReference type="EMBL" id="SJPZ01000002">
    <property type="protein sequence ID" value="TWU62312.1"/>
    <property type="molecule type" value="Genomic_DNA"/>
</dbReference>
<feature type="compositionally biased region" description="Basic and acidic residues" evidence="1">
    <location>
        <begin position="65"/>
        <end position="74"/>
    </location>
</feature>